<comment type="caution">
    <text evidence="2">The sequence shown here is derived from an EMBL/GenBank/DDBJ whole genome shotgun (WGS) entry which is preliminary data.</text>
</comment>
<reference evidence="2 3" key="1">
    <citation type="submission" date="2023-02" db="EMBL/GenBank/DDBJ databases">
        <title>LHISI_Scaffold_Assembly.</title>
        <authorList>
            <person name="Stuart O.P."/>
            <person name="Cleave R."/>
            <person name="Magrath M.J.L."/>
            <person name="Mikheyev A.S."/>
        </authorList>
    </citation>
    <scope>NUCLEOTIDE SEQUENCE [LARGE SCALE GENOMIC DNA]</scope>
    <source>
        <strain evidence="2">Daus_M_001</strain>
        <tissue evidence="2">Leg muscle</tissue>
    </source>
</reference>
<feature type="domain" description="Helitron helicase-like" evidence="1">
    <location>
        <begin position="5"/>
        <end position="122"/>
    </location>
</feature>
<evidence type="ECO:0000313" key="3">
    <source>
        <dbReference type="Proteomes" id="UP001159363"/>
    </source>
</evidence>
<evidence type="ECO:0000313" key="2">
    <source>
        <dbReference type="EMBL" id="KAJ8875675.1"/>
    </source>
</evidence>
<evidence type="ECO:0000259" key="1">
    <source>
        <dbReference type="Pfam" id="PF14214"/>
    </source>
</evidence>
<gene>
    <name evidence="2" type="ORF">PR048_023573</name>
</gene>
<protein>
    <recommendedName>
        <fullName evidence="1">Helitron helicase-like domain-containing protein</fullName>
    </recommendedName>
</protein>
<proteinExistence type="predicted"/>
<name>A0ABQ9GUG8_9NEOP</name>
<sequence length="407" mass="46743">MDRKKNLFAMISQLGKPSMFLMLRANEIHWPKLLKMLHKLSDAFTDVSIINPLVDLTRSMHSHLVNEDTVMCCIYFNKMLECVMALLRAKGKMYPFGKYHVVDFFQWIEFQHRGNPHVHILLWLCCEPRELVSESMPNTIQLVTDLCSVSLDDMPGDQYNYQVHRDSCTCTKRGETACSFNIPYCPMSETQVLLPMPKEDSWCSGYQIKAAKLPSYSKKNITIALVRGCLILASSKMSIGSGDIVYIPTVWPHERQKACKHKAVMDRHKGQQCITLCVPFRCEAVDIIDSNTFMDTCDTREGEIMEKRKQYKSEIDTERVVEELRQLCEQFNDEDPLGAHNQREEFVKIIVQQGGIDNADDFDAAAMVIAMYAVHQRLNAIAKAEFCSMMHSTNLRQLELLLEAIHQ</sequence>
<dbReference type="EMBL" id="JARBHB010000009">
    <property type="protein sequence ID" value="KAJ8875675.1"/>
    <property type="molecule type" value="Genomic_DNA"/>
</dbReference>
<keyword evidence="3" id="KW-1185">Reference proteome</keyword>
<accession>A0ABQ9GUG8</accession>
<organism evidence="2 3">
    <name type="scientific">Dryococelus australis</name>
    <dbReference type="NCBI Taxonomy" id="614101"/>
    <lineage>
        <taxon>Eukaryota</taxon>
        <taxon>Metazoa</taxon>
        <taxon>Ecdysozoa</taxon>
        <taxon>Arthropoda</taxon>
        <taxon>Hexapoda</taxon>
        <taxon>Insecta</taxon>
        <taxon>Pterygota</taxon>
        <taxon>Neoptera</taxon>
        <taxon>Polyneoptera</taxon>
        <taxon>Phasmatodea</taxon>
        <taxon>Verophasmatodea</taxon>
        <taxon>Anareolatae</taxon>
        <taxon>Phasmatidae</taxon>
        <taxon>Eurycanthinae</taxon>
        <taxon>Dryococelus</taxon>
    </lineage>
</organism>
<dbReference type="Pfam" id="PF14214">
    <property type="entry name" value="Helitron_like_N"/>
    <property type="match status" value="1"/>
</dbReference>
<dbReference type="InterPro" id="IPR025476">
    <property type="entry name" value="Helitron_helicase-like"/>
</dbReference>
<dbReference type="Proteomes" id="UP001159363">
    <property type="component" value="Chromosome 8"/>
</dbReference>